<evidence type="ECO:0000256" key="2">
    <source>
        <dbReference type="ARBA" id="ARBA00009070"/>
    </source>
</evidence>
<evidence type="ECO:0000256" key="1">
    <source>
        <dbReference type="ARBA" id="ARBA00004173"/>
    </source>
</evidence>
<name>A0A9P4TV13_9PEZI</name>
<evidence type="ECO:0000313" key="10">
    <source>
        <dbReference type="EMBL" id="KAF2423737.1"/>
    </source>
</evidence>
<feature type="domain" description="Large ribosomal subunit protein mL46 N-terminal" evidence="9">
    <location>
        <begin position="66"/>
        <end position="205"/>
    </location>
</feature>
<evidence type="ECO:0000256" key="4">
    <source>
        <dbReference type="ARBA" id="ARBA00022980"/>
    </source>
</evidence>
<comment type="subcellular location">
    <subcellularLocation>
        <location evidence="1">Mitochondrion</location>
    </subcellularLocation>
</comment>
<dbReference type="GO" id="GO:0005762">
    <property type="term" value="C:mitochondrial large ribosomal subunit"/>
    <property type="evidence" value="ECO:0007669"/>
    <property type="project" value="TreeGrafter"/>
</dbReference>
<keyword evidence="11" id="KW-1185">Reference proteome</keyword>
<keyword evidence="6" id="KW-0687">Ribonucleoprotein</keyword>
<reference evidence="10" key="1">
    <citation type="journal article" date="2020" name="Stud. Mycol.">
        <title>101 Dothideomycetes genomes: a test case for predicting lifestyles and emergence of pathogens.</title>
        <authorList>
            <person name="Haridas S."/>
            <person name="Albert R."/>
            <person name="Binder M."/>
            <person name="Bloem J."/>
            <person name="Labutti K."/>
            <person name="Salamov A."/>
            <person name="Andreopoulos B."/>
            <person name="Baker S."/>
            <person name="Barry K."/>
            <person name="Bills G."/>
            <person name="Bluhm B."/>
            <person name="Cannon C."/>
            <person name="Castanera R."/>
            <person name="Culley D."/>
            <person name="Daum C."/>
            <person name="Ezra D."/>
            <person name="Gonzalez J."/>
            <person name="Henrissat B."/>
            <person name="Kuo A."/>
            <person name="Liang C."/>
            <person name="Lipzen A."/>
            <person name="Lutzoni F."/>
            <person name="Magnuson J."/>
            <person name="Mondo S."/>
            <person name="Nolan M."/>
            <person name="Ohm R."/>
            <person name="Pangilinan J."/>
            <person name="Park H.-J."/>
            <person name="Ramirez L."/>
            <person name="Alfaro M."/>
            <person name="Sun H."/>
            <person name="Tritt A."/>
            <person name="Yoshinaga Y."/>
            <person name="Zwiers L.-H."/>
            <person name="Turgeon B."/>
            <person name="Goodwin S."/>
            <person name="Spatafora J."/>
            <person name="Crous P."/>
            <person name="Grigoriev I."/>
        </authorList>
    </citation>
    <scope>NUCLEOTIDE SEQUENCE</scope>
    <source>
        <strain evidence="10">CBS 130266</strain>
    </source>
</reference>
<keyword evidence="5" id="KW-0496">Mitochondrion</keyword>
<feature type="compositionally biased region" description="Basic and acidic residues" evidence="8">
    <location>
        <begin position="198"/>
        <end position="207"/>
    </location>
</feature>
<comment type="similarity">
    <text evidence="2">Belongs to the mitochondrion-specific ribosomal protein mL46 family.</text>
</comment>
<evidence type="ECO:0000256" key="8">
    <source>
        <dbReference type="SAM" id="MobiDB-lite"/>
    </source>
</evidence>
<dbReference type="CDD" id="cd04661">
    <property type="entry name" value="NUDIX_MRP_L46"/>
    <property type="match status" value="1"/>
</dbReference>
<evidence type="ECO:0000256" key="5">
    <source>
        <dbReference type="ARBA" id="ARBA00023128"/>
    </source>
</evidence>
<dbReference type="EMBL" id="MU007078">
    <property type="protein sequence ID" value="KAF2423737.1"/>
    <property type="molecule type" value="Genomic_DNA"/>
</dbReference>
<dbReference type="PANTHER" id="PTHR13124:SF12">
    <property type="entry name" value="LARGE RIBOSOMAL SUBUNIT PROTEIN ML46"/>
    <property type="match status" value="1"/>
</dbReference>
<feature type="region of interest" description="Disordered" evidence="8">
    <location>
        <begin position="182"/>
        <end position="207"/>
    </location>
</feature>
<evidence type="ECO:0000259" key="9">
    <source>
        <dbReference type="Pfam" id="PF11788"/>
    </source>
</evidence>
<evidence type="ECO:0000313" key="11">
    <source>
        <dbReference type="Proteomes" id="UP000800235"/>
    </source>
</evidence>
<dbReference type="AlphaFoldDB" id="A0A9P4TV13"/>
<dbReference type="InterPro" id="IPR021757">
    <property type="entry name" value="Ribosomal_mL46_N"/>
</dbReference>
<keyword evidence="3" id="KW-0809">Transit peptide</keyword>
<dbReference type="OrthoDB" id="414075at2759"/>
<proteinExistence type="inferred from homology"/>
<sequence length="345" mass="38572">MSAPKNSLKFLLGGNGRPINSSICRSCRKSISSRRQYASTAAAVAEAPESIHSPVTSSSPSTQLAYALRAGVVLSRPPQITRTLTPFEKSFFLYQKRLNERLSLPFTRYFYYRKGTPSEIDYKAKIKSRLTPARDIGRYNPYLDDGWNDEVLVGAQESEPEDVMEKLLGDVEVPVVNKFQGEQEQEKGRGDAVAARPAARETEADRTGDLRSLDRALERTLYLVVRDGKGRWGFPSDVLVGKESLHLAAERILVQTGGINMNTWVVGNAPVGYHEHKYPKYVAKGGVSQIGEKTFFMKARIMAGQANLEGNKLGVEDFQWLAKEEIPKVVDSFYWSQTRNMLSAR</sequence>
<dbReference type="Proteomes" id="UP000800235">
    <property type="component" value="Unassembled WGS sequence"/>
</dbReference>
<organism evidence="10 11">
    <name type="scientific">Tothia fuscella</name>
    <dbReference type="NCBI Taxonomy" id="1048955"/>
    <lineage>
        <taxon>Eukaryota</taxon>
        <taxon>Fungi</taxon>
        <taxon>Dikarya</taxon>
        <taxon>Ascomycota</taxon>
        <taxon>Pezizomycotina</taxon>
        <taxon>Dothideomycetes</taxon>
        <taxon>Pleosporomycetidae</taxon>
        <taxon>Venturiales</taxon>
        <taxon>Cylindrosympodiaceae</taxon>
        <taxon>Tothia</taxon>
    </lineage>
</organism>
<dbReference type="GO" id="GO:0005743">
    <property type="term" value="C:mitochondrial inner membrane"/>
    <property type="evidence" value="ECO:0007669"/>
    <property type="project" value="UniProtKB-ARBA"/>
</dbReference>
<dbReference type="PANTHER" id="PTHR13124">
    <property type="entry name" value="39S RIBOSOMAL PROTEIN L46, MITOCHONDRIAL PRECURSOR-RELATED"/>
    <property type="match status" value="1"/>
</dbReference>
<evidence type="ECO:0000256" key="6">
    <source>
        <dbReference type="ARBA" id="ARBA00023274"/>
    </source>
</evidence>
<protein>
    <recommendedName>
        <fullName evidence="7">Large ribosomal subunit protein mL46</fullName>
    </recommendedName>
</protein>
<evidence type="ECO:0000256" key="7">
    <source>
        <dbReference type="ARBA" id="ARBA00035190"/>
    </source>
</evidence>
<dbReference type="Gene3D" id="3.90.79.10">
    <property type="entry name" value="Nucleoside Triphosphate Pyrophosphohydrolase"/>
    <property type="match status" value="1"/>
</dbReference>
<comment type="caution">
    <text evidence="10">The sequence shown here is derived from an EMBL/GenBank/DDBJ whole genome shotgun (WGS) entry which is preliminary data.</text>
</comment>
<dbReference type="Pfam" id="PF11788">
    <property type="entry name" value="MRP-L46"/>
    <property type="match status" value="1"/>
</dbReference>
<gene>
    <name evidence="10" type="ORF">EJ08DRAFT_652618</name>
</gene>
<dbReference type="FunFam" id="3.90.79.10:FF:000018">
    <property type="entry name" value="39S ribosomal protein L46, mitochondrial"/>
    <property type="match status" value="1"/>
</dbReference>
<dbReference type="GO" id="GO:0003735">
    <property type="term" value="F:structural constituent of ribosome"/>
    <property type="evidence" value="ECO:0007669"/>
    <property type="project" value="InterPro"/>
</dbReference>
<evidence type="ECO:0000256" key="3">
    <source>
        <dbReference type="ARBA" id="ARBA00022946"/>
    </source>
</evidence>
<dbReference type="InterPro" id="IPR040008">
    <property type="entry name" value="Ribosomal_mL46"/>
</dbReference>
<accession>A0A9P4TV13</accession>
<dbReference type="InterPro" id="IPR033650">
    <property type="entry name" value="Ribosomal_mL46_NUDIX"/>
</dbReference>
<keyword evidence="4 10" id="KW-0689">Ribosomal protein</keyword>